<gene>
    <name evidence="2" type="ORF">g.12687</name>
</gene>
<dbReference type="Pfam" id="PF13843">
    <property type="entry name" value="DDE_Tnp_1_7"/>
    <property type="match status" value="1"/>
</dbReference>
<evidence type="ECO:0000313" key="2">
    <source>
        <dbReference type="EMBL" id="JAT08060.1"/>
    </source>
</evidence>
<name>A0A1B6K9E3_9HEMI</name>
<dbReference type="PANTHER" id="PTHR46599:SF3">
    <property type="entry name" value="PIGGYBAC TRANSPOSABLE ELEMENT-DERIVED PROTEIN 4"/>
    <property type="match status" value="1"/>
</dbReference>
<dbReference type="PANTHER" id="PTHR46599">
    <property type="entry name" value="PIGGYBAC TRANSPOSABLE ELEMENT-DERIVED PROTEIN 4"/>
    <property type="match status" value="1"/>
</dbReference>
<organism evidence="2">
    <name type="scientific">Graphocephala atropunctata</name>
    <dbReference type="NCBI Taxonomy" id="36148"/>
    <lineage>
        <taxon>Eukaryota</taxon>
        <taxon>Metazoa</taxon>
        <taxon>Ecdysozoa</taxon>
        <taxon>Arthropoda</taxon>
        <taxon>Hexapoda</taxon>
        <taxon>Insecta</taxon>
        <taxon>Pterygota</taxon>
        <taxon>Neoptera</taxon>
        <taxon>Paraneoptera</taxon>
        <taxon>Hemiptera</taxon>
        <taxon>Auchenorrhyncha</taxon>
        <taxon>Membracoidea</taxon>
        <taxon>Cicadellidae</taxon>
        <taxon>Cicadellinae</taxon>
        <taxon>Cicadellini</taxon>
        <taxon>Graphocephala</taxon>
    </lineage>
</organism>
<dbReference type="InterPro" id="IPR029526">
    <property type="entry name" value="PGBD"/>
</dbReference>
<reference evidence="2" key="1">
    <citation type="submission" date="2015-11" db="EMBL/GenBank/DDBJ databases">
        <title>De novo transcriptome assembly of four potential Pierce s Disease insect vectors from Arizona vineyards.</title>
        <authorList>
            <person name="Tassone E.E."/>
        </authorList>
    </citation>
    <scope>NUCLEOTIDE SEQUENCE</scope>
</reference>
<proteinExistence type="predicted"/>
<sequence>MDIMQKAELLDKHLHLFTDNFYTNIPLAEKLFSRNTYLTGTINNKRSKRMCKEAFQHKIGAKDSVYFRKNEILLVVFKQAAKRKPVYVLTTAGDAEETNVTSKRSLGVKPLLIHTYNQFMGGVDNSDKSIYHLVPGYVPMLLRIANCFKLKSKRNF</sequence>
<feature type="domain" description="PiggyBac transposable element-derived protein" evidence="1">
    <location>
        <begin position="9"/>
        <end position="130"/>
    </location>
</feature>
<evidence type="ECO:0000259" key="1">
    <source>
        <dbReference type="Pfam" id="PF13843"/>
    </source>
</evidence>
<dbReference type="EMBL" id="GEBQ01031917">
    <property type="protein sequence ID" value="JAT08060.1"/>
    <property type="molecule type" value="Transcribed_RNA"/>
</dbReference>
<dbReference type="AlphaFoldDB" id="A0A1B6K9E3"/>
<accession>A0A1B6K9E3</accession>
<protein>
    <recommendedName>
        <fullName evidence="1">PiggyBac transposable element-derived protein domain-containing protein</fullName>
    </recommendedName>
</protein>